<evidence type="ECO:0000256" key="1">
    <source>
        <dbReference type="ARBA" id="ARBA00004141"/>
    </source>
</evidence>
<evidence type="ECO:0000256" key="3">
    <source>
        <dbReference type="ARBA" id="ARBA00022989"/>
    </source>
</evidence>
<evidence type="ECO:0000256" key="2">
    <source>
        <dbReference type="ARBA" id="ARBA00022692"/>
    </source>
</evidence>
<organism evidence="6 7">
    <name type="scientific">Myxococcus virescens</name>
    <dbReference type="NCBI Taxonomy" id="83456"/>
    <lineage>
        <taxon>Bacteria</taxon>
        <taxon>Pseudomonadati</taxon>
        <taxon>Myxococcota</taxon>
        <taxon>Myxococcia</taxon>
        <taxon>Myxococcales</taxon>
        <taxon>Cystobacterineae</taxon>
        <taxon>Myxococcaceae</taxon>
        <taxon>Myxococcus</taxon>
    </lineage>
</organism>
<sequence length="451" mass="50111">MSATAPMSPVPGPLPAASEASVAPAAPEAWSLARRLAFRFAFAYLAIYFFPFPLDLIPVLGEFIHAFQDGLWKAAVPWVGKHVLRLSTDITVMPNGSGDTTFNYVQVLMNFVAAVAVTGVWSVVDRRRTEYVKAHDVLHANVRYVLAMSMLSYGLAKLFKSQFPFPSPDRLAQPLGDFSPMGLLWNFMGYSTGYNVFTGGAEFLGGCLLLFRRTTTLGALVVAGVMVNVVALNFFYDVPVKLYSSHLLLMSLFLVLPDARRLLDVLVLNRATQPRPLQPPFPPSRWLSGAGLVMKVLVVGGIAYGFGSSRLEFIRKYGDSAPRPPFYGYYTVDSFTQDGQRLDATSGDARRWKVVNVSRFGRMNIKRMDDTVKSYGLEEDAPKKTLTLIEGQDDTAKKFVLAYTRSDANQLVLQGTLQEAAIEVRLTRVDESKFLLLNRGFNWIQEAPFNR</sequence>
<reference evidence="6 7" key="1">
    <citation type="submission" date="2016-10" db="EMBL/GenBank/DDBJ databases">
        <authorList>
            <person name="Varghese N."/>
            <person name="Submissions S."/>
        </authorList>
    </citation>
    <scope>NUCLEOTIDE SEQUENCE [LARGE SCALE GENOMIC DNA]</scope>
    <source>
        <strain evidence="6 7">DSM 2260</strain>
    </source>
</reference>
<feature type="transmembrane region" description="Helical" evidence="5">
    <location>
        <begin position="104"/>
        <end position="124"/>
    </location>
</feature>
<feature type="transmembrane region" description="Helical" evidence="5">
    <location>
        <begin position="144"/>
        <end position="163"/>
    </location>
</feature>
<comment type="subcellular location">
    <subcellularLocation>
        <location evidence="1">Membrane</location>
        <topology evidence="1">Multi-pass membrane protein</topology>
    </subcellularLocation>
</comment>
<feature type="transmembrane region" description="Helical" evidence="5">
    <location>
        <begin position="217"/>
        <end position="236"/>
    </location>
</feature>
<dbReference type="Proteomes" id="UP000198717">
    <property type="component" value="Unassembled WGS sequence"/>
</dbReference>
<accession>A0ABY0MKC5</accession>
<proteinExistence type="predicted"/>
<feature type="transmembrane region" description="Helical" evidence="5">
    <location>
        <begin position="36"/>
        <end position="54"/>
    </location>
</feature>
<dbReference type="InterPro" id="IPR032808">
    <property type="entry name" value="DoxX"/>
</dbReference>
<evidence type="ECO:0000313" key="7">
    <source>
        <dbReference type="Proteomes" id="UP000198717"/>
    </source>
</evidence>
<evidence type="ECO:0000313" key="6">
    <source>
        <dbReference type="EMBL" id="SDD73663.1"/>
    </source>
</evidence>
<keyword evidence="4 5" id="KW-0472">Membrane</keyword>
<feature type="transmembrane region" description="Helical" evidence="5">
    <location>
        <begin position="183"/>
        <end position="210"/>
    </location>
</feature>
<protein>
    <submittedName>
        <fullName evidence="6">DoxX protein</fullName>
    </submittedName>
</protein>
<evidence type="ECO:0000256" key="4">
    <source>
        <dbReference type="ARBA" id="ARBA00023136"/>
    </source>
</evidence>
<dbReference type="Pfam" id="PF07681">
    <property type="entry name" value="DoxX"/>
    <property type="match status" value="1"/>
</dbReference>
<name>A0ABY0MKC5_9BACT</name>
<keyword evidence="3 5" id="KW-1133">Transmembrane helix</keyword>
<comment type="caution">
    <text evidence="6">The sequence shown here is derived from an EMBL/GenBank/DDBJ whole genome shotgun (WGS) entry which is preliminary data.</text>
</comment>
<keyword evidence="2 5" id="KW-0812">Transmembrane</keyword>
<feature type="transmembrane region" description="Helical" evidence="5">
    <location>
        <begin position="286"/>
        <end position="306"/>
    </location>
</feature>
<gene>
    <name evidence="6" type="ORF">SAMN04488504_102465</name>
</gene>
<dbReference type="EMBL" id="FNAJ01000002">
    <property type="protein sequence ID" value="SDD73663.1"/>
    <property type="molecule type" value="Genomic_DNA"/>
</dbReference>
<evidence type="ECO:0000256" key="5">
    <source>
        <dbReference type="SAM" id="Phobius"/>
    </source>
</evidence>
<keyword evidence="7" id="KW-1185">Reference proteome</keyword>